<dbReference type="Pfam" id="PF13460">
    <property type="entry name" value="NAD_binding_10"/>
    <property type="match status" value="1"/>
</dbReference>
<evidence type="ECO:0000313" key="3">
    <source>
        <dbReference type="Proteomes" id="UP000487268"/>
    </source>
</evidence>
<gene>
    <name evidence="2" type="ORF">ACRB68_37080</name>
</gene>
<evidence type="ECO:0000259" key="1">
    <source>
        <dbReference type="Pfam" id="PF13460"/>
    </source>
</evidence>
<dbReference type="AlphaFoldDB" id="A0A7K0BWS8"/>
<feature type="domain" description="NAD(P)-binding" evidence="1">
    <location>
        <begin position="7"/>
        <end position="198"/>
    </location>
</feature>
<dbReference type="EMBL" id="WEGH01000002">
    <property type="protein sequence ID" value="MQY05631.1"/>
    <property type="molecule type" value="Genomic_DNA"/>
</dbReference>
<dbReference type="Proteomes" id="UP000487268">
    <property type="component" value="Unassembled WGS sequence"/>
</dbReference>
<dbReference type="PANTHER" id="PTHR43355">
    <property type="entry name" value="FLAVIN REDUCTASE (NADPH)"/>
    <property type="match status" value="1"/>
</dbReference>
<keyword evidence="3" id="KW-1185">Reference proteome</keyword>
<comment type="caution">
    <text evidence="2">The sequence shown here is derived from an EMBL/GenBank/DDBJ whole genome shotgun (WGS) entry which is preliminary data.</text>
</comment>
<dbReference type="GO" id="GO:0042602">
    <property type="term" value="F:riboflavin reductase (NADPH) activity"/>
    <property type="evidence" value="ECO:0007669"/>
    <property type="project" value="TreeGrafter"/>
</dbReference>
<dbReference type="GO" id="GO:0004074">
    <property type="term" value="F:biliverdin reductase [NAD(P)H] activity"/>
    <property type="evidence" value="ECO:0007669"/>
    <property type="project" value="TreeGrafter"/>
</dbReference>
<dbReference type="SUPFAM" id="SSF51735">
    <property type="entry name" value="NAD(P)-binding Rossmann-fold domains"/>
    <property type="match status" value="1"/>
</dbReference>
<proteinExistence type="predicted"/>
<dbReference type="InterPro" id="IPR036291">
    <property type="entry name" value="NAD(P)-bd_dom_sf"/>
</dbReference>
<accession>A0A7K0BWS8</accession>
<dbReference type="PANTHER" id="PTHR43355:SF2">
    <property type="entry name" value="FLAVIN REDUCTASE (NADPH)"/>
    <property type="match status" value="1"/>
</dbReference>
<name>A0A7K0BWS8_9ACTN</name>
<dbReference type="RefSeq" id="WP_153533779.1">
    <property type="nucleotide sequence ID" value="NZ_WEGH01000002.1"/>
</dbReference>
<dbReference type="Gene3D" id="3.40.50.720">
    <property type="entry name" value="NAD(P)-binding Rossmann-like Domain"/>
    <property type="match status" value="1"/>
</dbReference>
<organism evidence="2 3">
    <name type="scientific">Actinomadura macrotermitis</name>
    <dbReference type="NCBI Taxonomy" id="2585200"/>
    <lineage>
        <taxon>Bacteria</taxon>
        <taxon>Bacillati</taxon>
        <taxon>Actinomycetota</taxon>
        <taxon>Actinomycetes</taxon>
        <taxon>Streptosporangiales</taxon>
        <taxon>Thermomonosporaceae</taxon>
        <taxon>Actinomadura</taxon>
    </lineage>
</organism>
<protein>
    <recommendedName>
        <fullName evidence="1">NAD(P)-binding domain-containing protein</fullName>
    </recommendedName>
</protein>
<evidence type="ECO:0000313" key="2">
    <source>
        <dbReference type="EMBL" id="MQY05631.1"/>
    </source>
</evidence>
<reference evidence="2 3" key="1">
    <citation type="submission" date="2019-10" db="EMBL/GenBank/DDBJ databases">
        <title>Actinomadura rubteroloni sp. nov. and Actinomadura macrotermitis sp. nov., isolated from the gut of fungus growing-termite Macrotermes natalensis.</title>
        <authorList>
            <person name="Benndorf R."/>
            <person name="Martin K."/>
            <person name="Kuefner M."/>
            <person name="De Beer W."/>
            <person name="Kaster A.-K."/>
            <person name="Vollmers J."/>
            <person name="Poulsen M."/>
            <person name="Beemelmanns C."/>
        </authorList>
    </citation>
    <scope>NUCLEOTIDE SEQUENCE [LARGE SCALE GENOMIC DNA]</scope>
    <source>
        <strain evidence="2 3">RB68</strain>
    </source>
</reference>
<dbReference type="InterPro" id="IPR016040">
    <property type="entry name" value="NAD(P)-bd_dom"/>
</dbReference>
<dbReference type="InterPro" id="IPR051606">
    <property type="entry name" value="Polyketide_Oxido-like"/>
</dbReference>
<sequence>MNVLIVGAAGRTGGLLVDRALAEGHTVTALARDPGKVPGPRAGLTAVRADVLEPAALTGPMSGQDAVVVALGVRGRGATTVFSAGCGNVIAAAEAAGVRRLVAMSSAGLDTGHLPQPQRLVTRLVVGLAYREIHADLARMEEAVRASALDWTILRAPMLKDGGPTGAYRVAVGGHLDRPGPVDRADVADWIVRDLREPATFGQFVEIGGGSAKSSRKAG</sequence>
<dbReference type="OrthoDB" id="3763081at2"/>